<evidence type="ECO:0000313" key="1">
    <source>
        <dbReference type="EMBL" id="KUM45374.1"/>
    </source>
</evidence>
<keyword evidence="1" id="KW-0496">Mitochondrion</keyword>
<proteinExistence type="predicted"/>
<geneLocation type="mitochondrion" evidence="1"/>
<organism evidence="1">
    <name type="scientific">Picea glauca</name>
    <name type="common">White spruce</name>
    <name type="synonym">Pinus glauca</name>
    <dbReference type="NCBI Taxonomy" id="3330"/>
    <lineage>
        <taxon>Eukaryota</taxon>
        <taxon>Viridiplantae</taxon>
        <taxon>Streptophyta</taxon>
        <taxon>Embryophyta</taxon>
        <taxon>Tracheophyta</taxon>
        <taxon>Spermatophyta</taxon>
        <taxon>Pinopsida</taxon>
        <taxon>Pinidae</taxon>
        <taxon>Conifers I</taxon>
        <taxon>Pinales</taxon>
        <taxon>Pinaceae</taxon>
        <taxon>Picea</taxon>
    </lineage>
</organism>
<accession>A0A101LU29</accession>
<name>A0A101LU29_PICGL</name>
<dbReference type="EMBL" id="LKAM01000020">
    <property type="protein sequence ID" value="KUM45374.1"/>
    <property type="molecule type" value="Genomic_DNA"/>
</dbReference>
<comment type="caution">
    <text evidence="1">The sequence shown here is derived from an EMBL/GenBank/DDBJ whole genome shotgun (WGS) entry which is preliminary data.</text>
</comment>
<dbReference type="AlphaFoldDB" id="A0A101LU29"/>
<gene>
    <name evidence="1" type="ORF">ABT39_MTgene3447</name>
</gene>
<sequence>MQLMLLQLYNLGRMPFLLPPKKAKRKRDGSNSMHPLIVALLF</sequence>
<reference evidence="1" key="1">
    <citation type="journal article" date="2015" name="Genome Biol. Evol.">
        <title>Organellar Genomes of White Spruce (Picea glauca): Assembly and Annotation.</title>
        <authorList>
            <person name="Jackman S.D."/>
            <person name="Warren R.L."/>
            <person name="Gibb E.A."/>
            <person name="Vandervalk B.P."/>
            <person name="Mohamadi H."/>
            <person name="Chu J."/>
            <person name="Raymond A."/>
            <person name="Pleasance S."/>
            <person name="Coope R."/>
            <person name="Wildung M.R."/>
            <person name="Ritland C.E."/>
            <person name="Bousquet J."/>
            <person name="Jones S.J."/>
            <person name="Bohlmann J."/>
            <person name="Birol I."/>
        </authorList>
    </citation>
    <scope>NUCLEOTIDE SEQUENCE [LARGE SCALE GENOMIC DNA]</scope>
    <source>
        <tissue evidence="1">Flushing bud</tissue>
    </source>
</reference>
<protein>
    <submittedName>
        <fullName evidence="1">Uncharacterized protein</fullName>
    </submittedName>
</protein>